<evidence type="ECO:0000256" key="5">
    <source>
        <dbReference type="ARBA" id="ARBA00022741"/>
    </source>
</evidence>
<keyword evidence="6 12" id="KW-0067">ATP-binding</keyword>
<dbReference type="Gene3D" id="2.40.50.100">
    <property type="match status" value="1"/>
</dbReference>
<dbReference type="InterPro" id="IPR008995">
    <property type="entry name" value="Mo/tungstate-bd_C_term_dom"/>
</dbReference>
<name>E8M5L7_PHOS4</name>
<dbReference type="GeneID" id="95568906"/>
<evidence type="ECO:0000256" key="8">
    <source>
        <dbReference type="ARBA" id="ARBA00023136"/>
    </source>
</evidence>
<evidence type="ECO:0000256" key="9">
    <source>
        <dbReference type="PROSITE-ProRule" id="PRU01213"/>
    </source>
</evidence>
<dbReference type="SMART" id="SM00382">
    <property type="entry name" value="AAA"/>
    <property type="match status" value="1"/>
</dbReference>
<proteinExistence type="predicted"/>
<dbReference type="Proteomes" id="UP000006228">
    <property type="component" value="Unassembled WGS sequence"/>
</dbReference>
<dbReference type="Gene3D" id="3.40.50.300">
    <property type="entry name" value="P-loop containing nucleotide triphosphate hydrolases"/>
    <property type="match status" value="1"/>
</dbReference>
<dbReference type="GO" id="GO:0140359">
    <property type="term" value="F:ABC-type transporter activity"/>
    <property type="evidence" value="ECO:0007669"/>
    <property type="project" value="InterPro"/>
</dbReference>
<dbReference type="FunFam" id="3.40.50.300:FF:000634">
    <property type="entry name" value="Molybdenum import ATP-binding protein ModC"/>
    <property type="match status" value="1"/>
</dbReference>
<evidence type="ECO:0000259" key="11">
    <source>
        <dbReference type="PROSITE" id="PS51866"/>
    </source>
</evidence>
<reference evidence="12 13" key="1">
    <citation type="journal article" date="2012" name="Int. J. Syst. Evol. Microbiol.">
        <title>Vibrio caribbeanicus sp. nov., isolated from the marine sponge Scleritoderma cyanea.</title>
        <authorList>
            <person name="Hoffmann M."/>
            <person name="Monday S.R."/>
            <person name="Allard M.W."/>
            <person name="Strain E.A."/>
            <person name="Whittaker P."/>
            <person name="Naum M."/>
            <person name="McCarthy P.J."/>
            <person name="Lopez J.V."/>
            <person name="Fischer M."/>
            <person name="Brown E.W."/>
        </authorList>
    </citation>
    <scope>NUCLEOTIDE SEQUENCE [LARGE SCALE GENOMIC DNA]</scope>
    <source>
        <strain evidence="13">DSMZ 21326</strain>
    </source>
</reference>
<dbReference type="InterPro" id="IPR027417">
    <property type="entry name" value="P-loop_NTPase"/>
</dbReference>
<dbReference type="eggNOG" id="COG4148">
    <property type="taxonomic scope" value="Bacteria"/>
</dbReference>
<dbReference type="InterPro" id="IPR004606">
    <property type="entry name" value="Mop_domain"/>
</dbReference>
<evidence type="ECO:0000313" key="13">
    <source>
        <dbReference type="Proteomes" id="UP000006228"/>
    </source>
</evidence>
<feature type="domain" description="Mop" evidence="11">
    <location>
        <begin position="291"/>
        <end position="362"/>
    </location>
</feature>
<sequence>MSLIVKYQQALGSQSFDIDLTLPAKGITAVFGRSGSGKTSLINAIAGLKTPDSGEITINGHTLFDSQLAINVPTYQRKVGYVFQDSRLFPHFRVKGNLLYGASSKDERYFRQIVELLALNDLLDRFPNQLSGGEKQRVAIGRALLSKPNILLMDEPLASLDLPRKREVLPFLEQLASNVDIPILYVSHSLNEVLQLAENLVVIDNGKVAACGTLEAVWSSKVMKPWQSFSEQSSLFEGTLVEHNAIYALSRVELAEHASLWVQRIRGEVGERVRLQVRANDVSLMLDKPSKTSIRNVLPAELVRLETHHHGSDKQSVSATLKLAEKCYLVATITAWARDDLDLKEGMELYAQIKGVSVTQKDVVIT</sequence>
<dbReference type="PANTHER" id="PTHR43514:SF4">
    <property type="entry name" value="ABC TRANSPORTER I FAMILY MEMBER 10"/>
    <property type="match status" value="1"/>
</dbReference>
<evidence type="ECO:0000256" key="6">
    <source>
        <dbReference type="ARBA" id="ARBA00022840"/>
    </source>
</evidence>
<evidence type="ECO:0000256" key="1">
    <source>
        <dbReference type="ARBA" id="ARBA00022448"/>
    </source>
</evidence>
<dbReference type="NCBIfam" id="TIGR02142">
    <property type="entry name" value="modC_ABC"/>
    <property type="match status" value="1"/>
</dbReference>
<dbReference type="InterPro" id="IPR050334">
    <property type="entry name" value="Molybdenum_import_ModC"/>
</dbReference>
<dbReference type="PANTHER" id="PTHR43514">
    <property type="entry name" value="ABC TRANSPORTER I FAMILY MEMBER 10"/>
    <property type="match status" value="1"/>
</dbReference>
<keyword evidence="8" id="KW-0472">Membrane</keyword>
<dbReference type="InterPro" id="IPR003439">
    <property type="entry name" value="ABC_transporter-like_ATP-bd"/>
</dbReference>
<dbReference type="InterPro" id="IPR017871">
    <property type="entry name" value="ABC_transporter-like_CS"/>
</dbReference>
<comment type="caution">
    <text evidence="12">The sequence shown here is derived from an EMBL/GenBank/DDBJ whole genome shotgun (WGS) entry which is preliminary data.</text>
</comment>
<keyword evidence="5" id="KW-0547">Nucleotide-binding</keyword>
<dbReference type="NCBIfam" id="NF008355">
    <property type="entry name" value="PRK11144.1"/>
    <property type="match status" value="1"/>
</dbReference>
<dbReference type="EMBL" id="AEVT01000056">
    <property type="protein sequence ID" value="EGA70810.1"/>
    <property type="molecule type" value="Genomic_DNA"/>
</dbReference>
<evidence type="ECO:0000256" key="7">
    <source>
        <dbReference type="ARBA" id="ARBA00022967"/>
    </source>
</evidence>
<dbReference type="OrthoDB" id="9802264at2"/>
<keyword evidence="7" id="KW-1278">Translocase</keyword>
<dbReference type="SUPFAM" id="SSF50331">
    <property type="entry name" value="MOP-like"/>
    <property type="match status" value="1"/>
</dbReference>
<gene>
    <name evidence="12" type="primary">modC</name>
    <name evidence="12" type="ORF">VISI1226_01755</name>
</gene>
<keyword evidence="2" id="KW-1003">Cell membrane</keyword>
<dbReference type="AlphaFoldDB" id="E8M5L7"/>
<keyword evidence="3 9" id="KW-0500">Molybdenum</keyword>
<dbReference type="PROSITE" id="PS50893">
    <property type="entry name" value="ABC_TRANSPORTER_2"/>
    <property type="match status" value="1"/>
</dbReference>
<dbReference type="InterPro" id="IPR003593">
    <property type="entry name" value="AAA+_ATPase"/>
</dbReference>
<dbReference type="PROSITE" id="PS00211">
    <property type="entry name" value="ABC_TRANSPORTER_1"/>
    <property type="match status" value="1"/>
</dbReference>
<protein>
    <submittedName>
        <fullName evidence="12">Molybdate transporter ATP-binding protein</fullName>
        <ecNumber evidence="12">3.6.3.29</ecNumber>
    </submittedName>
</protein>
<evidence type="ECO:0000313" key="12">
    <source>
        <dbReference type="EMBL" id="EGA70810.1"/>
    </source>
</evidence>
<evidence type="ECO:0000256" key="3">
    <source>
        <dbReference type="ARBA" id="ARBA00022505"/>
    </source>
</evidence>
<evidence type="ECO:0000256" key="4">
    <source>
        <dbReference type="ARBA" id="ARBA00022519"/>
    </source>
</evidence>
<dbReference type="Pfam" id="PF03459">
    <property type="entry name" value="TOBE"/>
    <property type="match status" value="1"/>
</dbReference>
<feature type="domain" description="ABC transporter" evidence="10">
    <location>
        <begin position="5"/>
        <end position="230"/>
    </location>
</feature>
<dbReference type="GO" id="GO:0005524">
    <property type="term" value="F:ATP binding"/>
    <property type="evidence" value="ECO:0007669"/>
    <property type="project" value="UniProtKB-KW"/>
</dbReference>
<dbReference type="PROSITE" id="PS51866">
    <property type="entry name" value="MOP"/>
    <property type="match status" value="1"/>
</dbReference>
<keyword evidence="4" id="KW-0997">Cell inner membrane</keyword>
<keyword evidence="12" id="KW-0378">Hydrolase</keyword>
<accession>E8M5L7</accession>
<keyword evidence="1" id="KW-0813">Transport</keyword>
<evidence type="ECO:0000256" key="2">
    <source>
        <dbReference type="ARBA" id="ARBA00022475"/>
    </source>
</evidence>
<dbReference type="InterPro" id="IPR011868">
    <property type="entry name" value="ModC_ABC_ATP-bd"/>
</dbReference>
<dbReference type="EC" id="3.6.3.29" evidence="12"/>
<dbReference type="Pfam" id="PF00005">
    <property type="entry name" value="ABC_tran"/>
    <property type="match status" value="1"/>
</dbReference>
<dbReference type="GO" id="GO:0016020">
    <property type="term" value="C:membrane"/>
    <property type="evidence" value="ECO:0007669"/>
    <property type="project" value="InterPro"/>
</dbReference>
<dbReference type="GO" id="GO:0015098">
    <property type="term" value="F:molybdate ion transmembrane transporter activity"/>
    <property type="evidence" value="ECO:0007669"/>
    <property type="project" value="InterPro"/>
</dbReference>
<dbReference type="RefSeq" id="WP_008076104.1">
    <property type="nucleotide sequence ID" value="NZ_AEVT01000056.1"/>
</dbReference>
<organism evidence="12 13">
    <name type="scientific">Vibrio sinaloensis DSM 21326</name>
    <dbReference type="NCBI Taxonomy" id="945550"/>
    <lineage>
        <taxon>Bacteria</taxon>
        <taxon>Pseudomonadati</taxon>
        <taxon>Pseudomonadota</taxon>
        <taxon>Gammaproteobacteria</taxon>
        <taxon>Vibrionales</taxon>
        <taxon>Vibrionaceae</taxon>
        <taxon>Vibrio</taxon>
        <taxon>Vibrio oreintalis group</taxon>
    </lineage>
</organism>
<evidence type="ECO:0000259" key="10">
    <source>
        <dbReference type="PROSITE" id="PS50893"/>
    </source>
</evidence>
<dbReference type="InterPro" id="IPR005116">
    <property type="entry name" value="Transp-assoc_OB_typ1"/>
</dbReference>
<dbReference type="SUPFAM" id="SSF52540">
    <property type="entry name" value="P-loop containing nucleoside triphosphate hydrolases"/>
    <property type="match status" value="1"/>
</dbReference>
<dbReference type="GO" id="GO:0016887">
    <property type="term" value="F:ATP hydrolysis activity"/>
    <property type="evidence" value="ECO:0007669"/>
    <property type="project" value="InterPro"/>
</dbReference>